<evidence type="ECO:0000313" key="4">
    <source>
        <dbReference type="EMBL" id="KYO47063.1"/>
    </source>
</evidence>
<feature type="domain" description="RIM zinc finger" evidence="3">
    <location>
        <begin position="68"/>
        <end position="108"/>
    </location>
</feature>
<sequence>MHPLLPPASALNSYLTSHFGCSCFYQHSLPELSKRLHQQFESYKEQVRKIGEEARRYQGEHKDDAPTCGICLKTKFADGCGHLCSYCRTKFCARCGGRVSLRSNNVMWEISSSSVQSDRRKGAEVLQQAMGLEQKQISSRSRSEPPRERKKTLLVSEQNGKGGLKSERKRVPKSSLQQEGQTDDRERKERHESRKLDKGRSQDYPDLPEKLEEGKVADEEKQRKEDEYHTRYRSDPNLARYPVKPHPEEQQMQERFPNE</sequence>
<dbReference type="GO" id="GO:0050806">
    <property type="term" value="P:positive regulation of synaptic transmission"/>
    <property type="evidence" value="ECO:0007669"/>
    <property type="project" value="TreeGrafter"/>
</dbReference>
<dbReference type="AlphaFoldDB" id="A0A151PDE4"/>
<dbReference type="Pfam" id="PF22601">
    <property type="entry name" value="RIM2a_ZnF"/>
    <property type="match status" value="1"/>
</dbReference>
<dbReference type="SUPFAM" id="SSF57903">
    <property type="entry name" value="FYVE/PHD zinc finger"/>
    <property type="match status" value="1"/>
</dbReference>
<protein>
    <recommendedName>
        <fullName evidence="3">RIM zinc finger domain-containing protein</fullName>
    </recommendedName>
</protein>
<dbReference type="GO" id="GO:0044325">
    <property type="term" value="F:transmembrane transporter binding"/>
    <property type="evidence" value="ECO:0007669"/>
    <property type="project" value="TreeGrafter"/>
</dbReference>
<evidence type="ECO:0000259" key="3">
    <source>
        <dbReference type="Pfam" id="PF22601"/>
    </source>
</evidence>
<name>A0A151PDE4_ALLMI</name>
<dbReference type="PANTHER" id="PTHR12157">
    <property type="entry name" value="REGULATING SYNAPTIC MEMBRANE EXOCYTOSIS PROTEIN"/>
    <property type="match status" value="1"/>
</dbReference>
<dbReference type="GO" id="GO:2000300">
    <property type="term" value="P:regulation of synaptic vesicle exocytosis"/>
    <property type="evidence" value="ECO:0007669"/>
    <property type="project" value="TreeGrafter"/>
</dbReference>
<keyword evidence="5" id="KW-1185">Reference proteome</keyword>
<dbReference type="STRING" id="8496.A0A151PDE4"/>
<accession>A0A151PDE4</accession>
<organism evidence="4 5">
    <name type="scientific">Alligator mississippiensis</name>
    <name type="common">American alligator</name>
    <dbReference type="NCBI Taxonomy" id="8496"/>
    <lineage>
        <taxon>Eukaryota</taxon>
        <taxon>Metazoa</taxon>
        <taxon>Chordata</taxon>
        <taxon>Craniata</taxon>
        <taxon>Vertebrata</taxon>
        <taxon>Euteleostomi</taxon>
        <taxon>Archelosauria</taxon>
        <taxon>Archosauria</taxon>
        <taxon>Crocodylia</taxon>
        <taxon>Alligatoridae</taxon>
        <taxon>Alligatorinae</taxon>
        <taxon>Alligator</taxon>
    </lineage>
</organism>
<feature type="region of interest" description="Disordered" evidence="2">
    <location>
        <begin position="129"/>
        <end position="259"/>
    </location>
</feature>
<dbReference type="GO" id="GO:0048788">
    <property type="term" value="C:cytoskeleton of presynaptic active zone"/>
    <property type="evidence" value="ECO:0007669"/>
    <property type="project" value="TreeGrafter"/>
</dbReference>
<comment type="caution">
    <text evidence="4">The sequence shown here is derived from an EMBL/GenBank/DDBJ whole genome shotgun (WGS) entry which is preliminary data.</text>
</comment>
<reference evidence="4 5" key="1">
    <citation type="journal article" date="2012" name="Genome Biol.">
        <title>Sequencing three crocodilian genomes to illuminate the evolution of archosaurs and amniotes.</title>
        <authorList>
            <person name="St John J.A."/>
            <person name="Braun E.L."/>
            <person name="Isberg S.R."/>
            <person name="Miles L.G."/>
            <person name="Chong A.Y."/>
            <person name="Gongora J."/>
            <person name="Dalzell P."/>
            <person name="Moran C."/>
            <person name="Bed'hom B."/>
            <person name="Abzhanov A."/>
            <person name="Burgess S.C."/>
            <person name="Cooksey A.M."/>
            <person name="Castoe T.A."/>
            <person name="Crawford N.G."/>
            <person name="Densmore L.D."/>
            <person name="Drew J.C."/>
            <person name="Edwards S.V."/>
            <person name="Faircloth B.C."/>
            <person name="Fujita M.K."/>
            <person name="Greenwold M.J."/>
            <person name="Hoffmann F.G."/>
            <person name="Howard J.M."/>
            <person name="Iguchi T."/>
            <person name="Janes D.E."/>
            <person name="Khan S.Y."/>
            <person name="Kohno S."/>
            <person name="de Koning A.J."/>
            <person name="Lance S.L."/>
            <person name="McCarthy F.M."/>
            <person name="McCormack J.E."/>
            <person name="Merchant M.E."/>
            <person name="Peterson D.G."/>
            <person name="Pollock D.D."/>
            <person name="Pourmand N."/>
            <person name="Raney B.J."/>
            <person name="Roessler K.A."/>
            <person name="Sanford J.R."/>
            <person name="Sawyer R.H."/>
            <person name="Schmidt C.J."/>
            <person name="Triplett E.W."/>
            <person name="Tuberville T.D."/>
            <person name="Venegas-Anaya M."/>
            <person name="Howard J.T."/>
            <person name="Jarvis E.D."/>
            <person name="Guillette L.J.Jr."/>
            <person name="Glenn T.C."/>
            <person name="Green R.E."/>
            <person name="Ray D.A."/>
        </authorList>
    </citation>
    <scope>NUCLEOTIDE SEQUENCE [LARGE SCALE GENOMIC DNA]</scope>
    <source>
        <strain evidence="4">KSC_2009_1</strain>
    </source>
</reference>
<gene>
    <name evidence="4" type="ORF">Y1Q_0013981</name>
</gene>
<dbReference type="InterPro" id="IPR011011">
    <property type="entry name" value="Znf_FYVE_PHD"/>
</dbReference>
<dbReference type="Proteomes" id="UP000050525">
    <property type="component" value="Unassembled WGS sequence"/>
</dbReference>
<evidence type="ECO:0000256" key="2">
    <source>
        <dbReference type="SAM" id="MobiDB-lite"/>
    </source>
</evidence>
<dbReference type="GO" id="GO:0031267">
    <property type="term" value="F:small GTPase binding"/>
    <property type="evidence" value="ECO:0007669"/>
    <property type="project" value="InterPro"/>
</dbReference>
<dbReference type="GO" id="GO:0042734">
    <property type="term" value="C:presynaptic membrane"/>
    <property type="evidence" value="ECO:0007669"/>
    <property type="project" value="TreeGrafter"/>
</dbReference>
<dbReference type="GO" id="GO:0048167">
    <property type="term" value="P:regulation of synaptic plasticity"/>
    <property type="evidence" value="ECO:0007669"/>
    <property type="project" value="TreeGrafter"/>
</dbReference>
<dbReference type="InterPro" id="IPR054386">
    <property type="entry name" value="RIM_Znf"/>
</dbReference>
<dbReference type="InterPro" id="IPR039032">
    <property type="entry name" value="Rim-like"/>
</dbReference>
<dbReference type="Gene3D" id="3.30.40.10">
    <property type="entry name" value="Zinc/RING finger domain, C3HC4 (zinc finger)"/>
    <property type="match status" value="1"/>
</dbReference>
<dbReference type="InterPro" id="IPR013083">
    <property type="entry name" value="Znf_RING/FYVE/PHD"/>
</dbReference>
<feature type="compositionally biased region" description="Basic and acidic residues" evidence="2">
    <location>
        <begin position="182"/>
        <end position="234"/>
    </location>
</feature>
<keyword evidence="1" id="KW-0677">Repeat</keyword>
<proteinExistence type="predicted"/>
<dbReference type="PANTHER" id="PTHR12157:SF18">
    <property type="entry name" value="REGULATING SYNAPTIC MEMBRANE EXOCYTOSIS PROTEIN 1"/>
    <property type="match status" value="1"/>
</dbReference>
<evidence type="ECO:0000256" key="1">
    <source>
        <dbReference type="ARBA" id="ARBA00022737"/>
    </source>
</evidence>
<dbReference type="GO" id="GO:0042391">
    <property type="term" value="P:regulation of membrane potential"/>
    <property type="evidence" value="ECO:0007669"/>
    <property type="project" value="TreeGrafter"/>
</dbReference>
<dbReference type="EMBL" id="AKHW03000483">
    <property type="protein sequence ID" value="KYO47063.1"/>
    <property type="molecule type" value="Genomic_DNA"/>
</dbReference>
<evidence type="ECO:0000313" key="5">
    <source>
        <dbReference type="Proteomes" id="UP000050525"/>
    </source>
</evidence>
<dbReference type="GO" id="GO:0048791">
    <property type="term" value="P:calcium ion-regulated exocytosis of neurotransmitter"/>
    <property type="evidence" value="ECO:0007669"/>
    <property type="project" value="TreeGrafter"/>
</dbReference>